<dbReference type="CDD" id="cd17546">
    <property type="entry name" value="REC_hyHK_CKI1_RcsC-like"/>
    <property type="match status" value="1"/>
</dbReference>
<name>A0A5B9W6T5_9BACT</name>
<dbReference type="Pfam" id="PF00072">
    <property type="entry name" value="Response_reg"/>
    <property type="match status" value="1"/>
</dbReference>
<evidence type="ECO:0000256" key="4">
    <source>
        <dbReference type="SAM" id="MobiDB-lite"/>
    </source>
</evidence>
<dbReference type="SUPFAM" id="SSF52172">
    <property type="entry name" value="CheY-like"/>
    <property type="match status" value="1"/>
</dbReference>
<dbReference type="AlphaFoldDB" id="A0A5B9W6T5"/>
<organism evidence="6 7">
    <name type="scientific">Aquisphaera giovannonii</name>
    <dbReference type="NCBI Taxonomy" id="406548"/>
    <lineage>
        <taxon>Bacteria</taxon>
        <taxon>Pseudomonadati</taxon>
        <taxon>Planctomycetota</taxon>
        <taxon>Planctomycetia</taxon>
        <taxon>Isosphaerales</taxon>
        <taxon>Isosphaeraceae</taxon>
        <taxon>Aquisphaera</taxon>
    </lineage>
</organism>
<evidence type="ECO:0000259" key="5">
    <source>
        <dbReference type="PROSITE" id="PS50110"/>
    </source>
</evidence>
<dbReference type="InterPro" id="IPR011006">
    <property type="entry name" value="CheY-like_superfamily"/>
</dbReference>
<reference evidence="6 7" key="1">
    <citation type="submission" date="2019-08" db="EMBL/GenBank/DDBJ databases">
        <title>Deep-cultivation of Planctomycetes and their phenomic and genomic characterization uncovers novel biology.</title>
        <authorList>
            <person name="Wiegand S."/>
            <person name="Jogler M."/>
            <person name="Boedeker C."/>
            <person name="Pinto D."/>
            <person name="Vollmers J."/>
            <person name="Rivas-Marin E."/>
            <person name="Kohn T."/>
            <person name="Peeters S.H."/>
            <person name="Heuer A."/>
            <person name="Rast P."/>
            <person name="Oberbeckmann S."/>
            <person name="Bunk B."/>
            <person name="Jeske O."/>
            <person name="Meyerdierks A."/>
            <person name="Storesund J.E."/>
            <person name="Kallscheuer N."/>
            <person name="Luecker S."/>
            <person name="Lage O.M."/>
            <person name="Pohl T."/>
            <person name="Merkel B.J."/>
            <person name="Hornburger P."/>
            <person name="Mueller R.-W."/>
            <person name="Bruemmer F."/>
            <person name="Labrenz M."/>
            <person name="Spormann A.M."/>
            <person name="Op den Camp H."/>
            <person name="Overmann J."/>
            <person name="Amann R."/>
            <person name="Jetten M.S.M."/>
            <person name="Mascher T."/>
            <person name="Medema M.H."/>
            <person name="Devos D.P."/>
            <person name="Kaster A.-K."/>
            <person name="Ovreas L."/>
            <person name="Rohde M."/>
            <person name="Galperin M.Y."/>
            <person name="Jogler C."/>
        </authorList>
    </citation>
    <scope>NUCLEOTIDE SEQUENCE [LARGE SCALE GENOMIC DNA]</scope>
    <source>
        <strain evidence="6 7">OJF2</strain>
    </source>
</reference>
<evidence type="ECO:0000256" key="1">
    <source>
        <dbReference type="ARBA" id="ARBA00022553"/>
    </source>
</evidence>
<keyword evidence="7" id="KW-1185">Reference proteome</keyword>
<gene>
    <name evidence="6" type="primary">cheY_3</name>
    <name evidence="6" type="ORF">OJF2_42450</name>
</gene>
<accession>A0A5B9W6T5</accession>
<proteinExistence type="predicted"/>
<evidence type="ECO:0000313" key="7">
    <source>
        <dbReference type="Proteomes" id="UP000324233"/>
    </source>
</evidence>
<dbReference type="RefSeq" id="WP_168221949.1">
    <property type="nucleotide sequence ID" value="NZ_CP042997.1"/>
</dbReference>
<keyword evidence="2" id="KW-0902">Two-component regulatory system</keyword>
<dbReference type="PANTHER" id="PTHR45339:SF1">
    <property type="entry name" value="HYBRID SIGNAL TRANSDUCTION HISTIDINE KINASE J"/>
    <property type="match status" value="1"/>
</dbReference>
<dbReference type="Gene3D" id="3.40.50.2300">
    <property type="match status" value="1"/>
</dbReference>
<evidence type="ECO:0000256" key="2">
    <source>
        <dbReference type="ARBA" id="ARBA00023012"/>
    </source>
</evidence>
<dbReference type="EMBL" id="CP042997">
    <property type="protein sequence ID" value="QEH35690.1"/>
    <property type="molecule type" value="Genomic_DNA"/>
</dbReference>
<dbReference type="PROSITE" id="PS50110">
    <property type="entry name" value="RESPONSE_REGULATORY"/>
    <property type="match status" value="1"/>
</dbReference>
<dbReference type="Proteomes" id="UP000324233">
    <property type="component" value="Chromosome"/>
</dbReference>
<feature type="domain" description="Response regulatory" evidence="5">
    <location>
        <begin position="17"/>
        <end position="132"/>
    </location>
</feature>
<keyword evidence="1 3" id="KW-0597">Phosphoprotein</keyword>
<feature type="compositionally biased region" description="Basic and acidic residues" evidence="4">
    <location>
        <begin position="125"/>
        <end position="138"/>
    </location>
</feature>
<dbReference type="PANTHER" id="PTHR45339">
    <property type="entry name" value="HYBRID SIGNAL TRANSDUCTION HISTIDINE KINASE J"/>
    <property type="match status" value="1"/>
</dbReference>
<feature type="region of interest" description="Disordered" evidence="4">
    <location>
        <begin position="125"/>
        <end position="154"/>
    </location>
</feature>
<dbReference type="InterPro" id="IPR001789">
    <property type="entry name" value="Sig_transdc_resp-reg_receiver"/>
</dbReference>
<evidence type="ECO:0000256" key="3">
    <source>
        <dbReference type="PROSITE-ProRule" id="PRU00169"/>
    </source>
</evidence>
<dbReference type="GO" id="GO:0000160">
    <property type="term" value="P:phosphorelay signal transduction system"/>
    <property type="evidence" value="ECO:0007669"/>
    <property type="project" value="UniProtKB-KW"/>
</dbReference>
<protein>
    <submittedName>
        <fullName evidence="6">Chemotaxis protein CheY</fullName>
    </submittedName>
</protein>
<evidence type="ECO:0000313" key="6">
    <source>
        <dbReference type="EMBL" id="QEH35690.1"/>
    </source>
</evidence>
<dbReference type="KEGG" id="agv:OJF2_42450"/>
<dbReference type="SMART" id="SM00448">
    <property type="entry name" value="REC"/>
    <property type="match status" value="1"/>
</dbReference>
<sequence length="154" mass="17139">MLSSLCEPPEGRHRPLHILLADDNEMLRVAMRGLLQSLGHTVTPVRNGREAVDAASRLSFQVIILDVEMPELGGFEAASELRLRHDESPRPRILGISAEARDSEAYEKCGMDDFLVKPVRRSDFERALEPRRSPDGEGRGAGGGRVEFRHRGQS</sequence>
<feature type="modified residue" description="4-aspartylphosphate" evidence="3">
    <location>
        <position position="66"/>
    </location>
</feature>